<organism evidence="1 2">
    <name type="scientific">Novosphingobium aromaticivorans (strain ATCC 700278 / DSM 12444 / CCUG 56034 / CIP 105152 / NBRC 16084 / F199)</name>
    <dbReference type="NCBI Taxonomy" id="279238"/>
    <lineage>
        <taxon>Bacteria</taxon>
        <taxon>Pseudomonadati</taxon>
        <taxon>Pseudomonadota</taxon>
        <taxon>Alphaproteobacteria</taxon>
        <taxon>Sphingomonadales</taxon>
        <taxon>Sphingomonadaceae</taxon>
        <taxon>Novosphingobium</taxon>
    </lineage>
</organism>
<proteinExistence type="predicted"/>
<dbReference type="KEGG" id="nar:Saro_0409"/>
<dbReference type="STRING" id="279238.Saro_0409"/>
<dbReference type="HOGENOM" id="CLU_1583963_0_0_5"/>
<dbReference type="RefSeq" id="WP_011444071.1">
    <property type="nucleotide sequence ID" value="NC_007794.1"/>
</dbReference>
<dbReference type="AlphaFoldDB" id="Q2GBB6"/>
<gene>
    <name evidence="1" type="ordered locus">Saro_0409</name>
</gene>
<accession>Q2GBB6</accession>
<reference evidence="2" key="1">
    <citation type="submission" date="2006-01" db="EMBL/GenBank/DDBJ databases">
        <title>Complete sequence of Novosphingobium aromaticivorans DSM 12444.</title>
        <authorList>
            <consortium name="US DOE Joint Genome Institute"/>
            <person name="Copeland A."/>
            <person name="Lucas S."/>
            <person name="Lapidus A."/>
            <person name="Barry K."/>
            <person name="Detter J.C."/>
            <person name="Glavina T."/>
            <person name="Hammon N."/>
            <person name="Israni S."/>
            <person name="Pitluck S."/>
            <person name="Chain P."/>
            <person name="Malfatti S."/>
            <person name="Shin M."/>
            <person name="Vergez L."/>
            <person name="Schmutz J."/>
            <person name="Larimer F."/>
            <person name="Land M."/>
            <person name="Kyrpides N."/>
            <person name="Ivanova N."/>
            <person name="Fredrickson J."/>
            <person name="Balkwill D."/>
            <person name="Romine M.F."/>
            <person name="Richardson P."/>
        </authorList>
    </citation>
    <scope>NUCLEOTIDE SEQUENCE [LARGE SCALE GENOMIC DNA]</scope>
    <source>
        <strain evidence="2">ATCC 700278 / DSM 12444 / CCUG 56034 / CIP 105152 / NBRC 16084 / F199</strain>
    </source>
</reference>
<dbReference type="eggNOG" id="ENOG50315VF">
    <property type="taxonomic scope" value="Bacteria"/>
</dbReference>
<keyword evidence="2" id="KW-1185">Reference proteome</keyword>
<evidence type="ECO:0000313" key="1">
    <source>
        <dbReference type="EMBL" id="ABD24857.1"/>
    </source>
</evidence>
<name>Q2GBB6_NOVAD</name>
<dbReference type="Proteomes" id="UP000009134">
    <property type="component" value="Chromosome"/>
</dbReference>
<dbReference type="EMBL" id="CP000248">
    <property type="protein sequence ID" value="ABD24857.1"/>
    <property type="molecule type" value="Genomic_DNA"/>
</dbReference>
<sequence>MARFDASGMTIVEMREFASFTAGEQRYIRRSLDIALERGEAIERWARNAEEAAAIRRQTIMYRDLADLRGMLPQVEDVETLDPFMGRLVALSAFDLAQERLDGFSAYRFLYERLLGAEVRPWLPSAFCGAAALPVIRPTRRRELLQSISEAAATAHGWSMRAPQFYPQFVEAEAA</sequence>
<evidence type="ECO:0000313" key="2">
    <source>
        <dbReference type="Proteomes" id="UP000009134"/>
    </source>
</evidence>
<protein>
    <submittedName>
        <fullName evidence="1">Uncharacterized protein</fullName>
    </submittedName>
</protein>